<keyword evidence="2" id="KW-0547">Nucleotide-binding</keyword>
<evidence type="ECO:0000256" key="1">
    <source>
        <dbReference type="ARBA" id="ARBA00022679"/>
    </source>
</evidence>
<name>A0A1U7JCB1_9HYPH</name>
<dbReference type="GO" id="GO:0019563">
    <property type="term" value="P:glycerol catabolic process"/>
    <property type="evidence" value="ECO:0007669"/>
    <property type="project" value="TreeGrafter"/>
</dbReference>
<evidence type="ECO:0000256" key="2">
    <source>
        <dbReference type="ARBA" id="ARBA00022741"/>
    </source>
</evidence>
<keyword evidence="4" id="KW-0067">ATP-binding</keyword>
<dbReference type="GO" id="GO:0005829">
    <property type="term" value="C:cytosol"/>
    <property type="evidence" value="ECO:0007669"/>
    <property type="project" value="TreeGrafter"/>
</dbReference>
<dbReference type="SUPFAM" id="SSF82549">
    <property type="entry name" value="DAK1/DegV-like"/>
    <property type="match status" value="1"/>
</dbReference>
<dbReference type="NCBIfam" id="TIGR02363">
    <property type="entry name" value="dhaK1"/>
    <property type="match status" value="1"/>
</dbReference>
<feature type="domain" description="DhaK" evidence="5">
    <location>
        <begin position="7"/>
        <end position="352"/>
    </location>
</feature>
<evidence type="ECO:0000313" key="6">
    <source>
        <dbReference type="EMBL" id="OKL42396.1"/>
    </source>
</evidence>
<dbReference type="GO" id="GO:0005524">
    <property type="term" value="F:ATP binding"/>
    <property type="evidence" value="ECO:0007669"/>
    <property type="project" value="UniProtKB-KW"/>
</dbReference>
<dbReference type="GO" id="GO:0004371">
    <property type="term" value="F:glycerone kinase activity"/>
    <property type="evidence" value="ECO:0007669"/>
    <property type="project" value="InterPro"/>
</dbReference>
<dbReference type="InterPro" id="IPR004006">
    <property type="entry name" value="DhaK_dom"/>
</dbReference>
<dbReference type="Gene3D" id="3.30.1180.20">
    <property type="entry name" value="Dihydroxyacetone kinase, domain 2"/>
    <property type="match status" value="1"/>
</dbReference>
<keyword evidence="3 6" id="KW-0418">Kinase</keyword>
<comment type="caution">
    <text evidence="6">The sequence shown here is derived from an EMBL/GenBank/DDBJ whole genome shotgun (WGS) entry which is preliminary data.</text>
</comment>
<evidence type="ECO:0000256" key="4">
    <source>
        <dbReference type="ARBA" id="ARBA00022840"/>
    </source>
</evidence>
<dbReference type="AlphaFoldDB" id="A0A1U7JCB1"/>
<dbReference type="PANTHER" id="PTHR28629:SF4">
    <property type="entry name" value="TRIOKINASE_FMN CYCLASE"/>
    <property type="match status" value="1"/>
</dbReference>
<evidence type="ECO:0000256" key="3">
    <source>
        <dbReference type="ARBA" id="ARBA00022777"/>
    </source>
</evidence>
<dbReference type="PROSITE" id="PS51481">
    <property type="entry name" value="DHAK"/>
    <property type="match status" value="1"/>
</dbReference>
<dbReference type="STRING" id="197461.A3843_18835"/>
<protein>
    <submittedName>
        <fullName evidence="6">Dihydroxyacetone kinase</fullName>
    </submittedName>
</protein>
<dbReference type="FunFam" id="3.30.1180.20:FF:000001">
    <property type="entry name" value="Dihydroxyacetone kinase 1"/>
    <property type="match status" value="1"/>
</dbReference>
<accession>A0A1U7JCB1</accession>
<dbReference type="InterPro" id="IPR012736">
    <property type="entry name" value="DhaK_1"/>
</dbReference>
<proteinExistence type="predicted"/>
<dbReference type="Gene3D" id="3.40.50.10440">
    <property type="entry name" value="Dihydroxyacetone kinase, domain 1"/>
    <property type="match status" value="1"/>
</dbReference>
<dbReference type="FunFam" id="3.40.50.10440:FF:000001">
    <property type="entry name" value="Dihydroxyacetone kinase, DhaK subunit"/>
    <property type="match status" value="1"/>
</dbReference>
<reference evidence="6 7" key="1">
    <citation type="submission" date="2016-03" db="EMBL/GenBank/DDBJ databases">
        <title>Genome sequence of Nesiotobacter sp. nov., a moderately halophilic alphaproteobacterium isolated from the Yellow Sea, China.</title>
        <authorList>
            <person name="Zhang G."/>
            <person name="Zhang R."/>
        </authorList>
    </citation>
    <scope>NUCLEOTIDE SEQUENCE [LARGE SCALE GENOMIC DNA]</scope>
    <source>
        <strain evidence="6 7">WB1-6</strain>
    </source>
</reference>
<evidence type="ECO:0000259" key="5">
    <source>
        <dbReference type="PROSITE" id="PS51481"/>
    </source>
</evidence>
<dbReference type="Pfam" id="PF02733">
    <property type="entry name" value="Dak1"/>
    <property type="match status" value="1"/>
</dbReference>
<dbReference type="EMBL" id="LVVZ01000043">
    <property type="protein sequence ID" value="OKL42396.1"/>
    <property type="molecule type" value="Genomic_DNA"/>
</dbReference>
<dbReference type="Proteomes" id="UP000185783">
    <property type="component" value="Unassembled WGS sequence"/>
</dbReference>
<evidence type="ECO:0000313" key="7">
    <source>
        <dbReference type="Proteomes" id="UP000185783"/>
    </source>
</evidence>
<dbReference type="PANTHER" id="PTHR28629">
    <property type="entry name" value="TRIOKINASE/FMN CYCLASE"/>
    <property type="match status" value="1"/>
</dbReference>
<keyword evidence="7" id="KW-1185">Reference proteome</keyword>
<sequence>MKKLINKVEDVVKEQMEGLVLAHPQLNLCTEPYYVWRETAGDKVALISGGGSGHEPMHAGFIGEGMLTAACPGQVFSSPTPDQMYECGKTVKSDKGVLLIIKNYTGDVLNFESAVELLHFDDIPVGSITIDDDVAVKDSLYTAGRRGVGATVLIEKLLGAAAERGDDLAAIEALGRALNNRSRSFGIALDACVVPAAGKPSFDLADGEMEFGVGIHGEPGIERRPYTDVQSVVADMLKELLANTGYTRTVRSWNREDGSWIEEQSTVEDFAAGDELIVLVNGMGATPESELFGAYRETHKGLEAAGFKVARSLVGNYCTSLNMEGFSITLLKADADTLALWDAPVAAPSLRWGK</sequence>
<gene>
    <name evidence="6" type="ORF">A3843_18835</name>
</gene>
<dbReference type="InterPro" id="IPR050861">
    <property type="entry name" value="Dihydroxyacetone_Kinase"/>
</dbReference>
<keyword evidence="1" id="KW-0808">Transferase</keyword>
<organism evidence="6 7">
    <name type="scientific">Pseudovibrio exalbescens</name>
    <dbReference type="NCBI Taxonomy" id="197461"/>
    <lineage>
        <taxon>Bacteria</taxon>
        <taxon>Pseudomonadati</taxon>
        <taxon>Pseudomonadota</taxon>
        <taxon>Alphaproteobacteria</taxon>
        <taxon>Hyphomicrobiales</taxon>
        <taxon>Stappiaceae</taxon>
        <taxon>Pseudovibrio</taxon>
    </lineage>
</organism>
<dbReference type="RefSeq" id="WP_073833443.1">
    <property type="nucleotide sequence ID" value="NZ_LVVZ01000043.1"/>
</dbReference>